<keyword evidence="2" id="KW-0812">Transmembrane</keyword>
<organism evidence="3 4">
    <name type="scientific">Tetradesmus obliquus</name>
    <name type="common">Green alga</name>
    <name type="synonym">Acutodesmus obliquus</name>
    <dbReference type="NCBI Taxonomy" id="3088"/>
    <lineage>
        <taxon>Eukaryota</taxon>
        <taxon>Viridiplantae</taxon>
        <taxon>Chlorophyta</taxon>
        <taxon>core chlorophytes</taxon>
        <taxon>Chlorophyceae</taxon>
        <taxon>CS clade</taxon>
        <taxon>Sphaeropleales</taxon>
        <taxon>Scenedesmaceae</taxon>
        <taxon>Tetradesmus</taxon>
    </lineage>
</organism>
<feature type="compositionally biased region" description="Low complexity" evidence="1">
    <location>
        <begin position="416"/>
        <end position="439"/>
    </location>
</feature>
<dbReference type="Proteomes" id="UP000256970">
    <property type="component" value="Unassembled WGS sequence"/>
</dbReference>
<keyword evidence="2" id="KW-0472">Membrane</keyword>
<name>A0A383W7I9_TETOB</name>
<dbReference type="AlphaFoldDB" id="A0A383W7I9"/>
<keyword evidence="4" id="KW-1185">Reference proteome</keyword>
<feature type="transmembrane region" description="Helical" evidence="2">
    <location>
        <begin position="136"/>
        <end position="154"/>
    </location>
</feature>
<protein>
    <submittedName>
        <fullName evidence="3">Uncharacterized protein</fullName>
    </submittedName>
</protein>
<feature type="region of interest" description="Disordered" evidence="1">
    <location>
        <begin position="1"/>
        <end position="20"/>
    </location>
</feature>
<reference evidence="3 4" key="1">
    <citation type="submission" date="2016-10" db="EMBL/GenBank/DDBJ databases">
        <authorList>
            <person name="Cai Z."/>
        </authorList>
    </citation>
    <scope>NUCLEOTIDE SEQUENCE [LARGE SCALE GENOMIC DNA]</scope>
</reference>
<gene>
    <name evidence="3" type="ORF">BQ4739_LOCUS13207</name>
</gene>
<feature type="compositionally biased region" description="Low complexity" evidence="1">
    <location>
        <begin position="321"/>
        <end position="355"/>
    </location>
</feature>
<dbReference type="InterPro" id="IPR010004">
    <property type="entry name" value="Uncharacterised_Ycf66"/>
</dbReference>
<dbReference type="EMBL" id="FNXT01001184">
    <property type="protein sequence ID" value="SZX73089.1"/>
    <property type="molecule type" value="Genomic_DNA"/>
</dbReference>
<dbReference type="STRING" id="3088.A0A383W7I9"/>
<accession>A0A383W7I9</accession>
<feature type="region of interest" description="Disordered" evidence="1">
    <location>
        <begin position="195"/>
        <end position="284"/>
    </location>
</feature>
<evidence type="ECO:0000256" key="2">
    <source>
        <dbReference type="SAM" id="Phobius"/>
    </source>
</evidence>
<evidence type="ECO:0000313" key="3">
    <source>
        <dbReference type="EMBL" id="SZX73089.1"/>
    </source>
</evidence>
<evidence type="ECO:0000313" key="4">
    <source>
        <dbReference type="Proteomes" id="UP000256970"/>
    </source>
</evidence>
<evidence type="ECO:0000256" key="1">
    <source>
        <dbReference type="SAM" id="MobiDB-lite"/>
    </source>
</evidence>
<proteinExistence type="predicted"/>
<keyword evidence="2" id="KW-1133">Transmembrane helix</keyword>
<feature type="transmembrane region" description="Helical" evidence="2">
    <location>
        <begin position="103"/>
        <end position="124"/>
    </location>
</feature>
<sequence>MQCLALSGAPGRAHASTSARHQTSKVLGIRPCALLLARRAAASPASAATAAATAAHLPLGSCSSSMQHSSSPSSRHCSAAAVSRRRCRRLAALPPLAMINVDFASPSLVLGITLIGCGIALLQVRNVQREVSRDADIVVAAMISIVGSTLIFQGWRLDPLLLLCQALTTSVAFWYGLETFKLRGQMAEEEDQIAGQLPPPEGFNQPSQMTQNMNSDPYAQASSSSFLPPAADRQVPPWGMQQQQQQQQQQPGLDSGASRWGLPPGAEQPPYGSYFGQQQQQPMRQPEGAFAGYEDPLMQQQRLQQQQQYGSLPPGMLGDASFGSSGSSGSSGMFPGQQQQFGQQQLPQQQQQPFGAPGGYQDPGWYAGSFDQPPFGAAAGSYPGGTSGLPPDAAAAAAAAGQYGLPPVLGAGAGYPPLDGSSLLPLPPGAAEQQQQPPRGAQPPPQQQQPGGRAAYERVDDWE</sequence>
<dbReference type="Pfam" id="PF07444">
    <property type="entry name" value="Ycf66_N"/>
    <property type="match status" value="1"/>
</dbReference>
<feature type="compositionally biased region" description="Polar residues" evidence="1">
    <location>
        <begin position="204"/>
        <end position="226"/>
    </location>
</feature>
<feature type="region of interest" description="Disordered" evidence="1">
    <location>
        <begin position="300"/>
        <end position="463"/>
    </location>
</feature>
<feature type="compositionally biased region" description="Low complexity" evidence="1">
    <location>
        <begin position="241"/>
        <end position="250"/>
    </location>
</feature>